<reference evidence="14 15" key="1">
    <citation type="submission" date="2019-06" db="EMBL/GenBank/DDBJ databases">
        <authorList>
            <person name="Palmer J.M."/>
        </authorList>
    </citation>
    <scope>NUCLEOTIDE SEQUENCE [LARGE SCALE GENOMIC DNA]</scope>
    <source>
        <strain evidence="11 14">TWF106</strain>
        <strain evidence="13 16">TWF191</strain>
        <strain evidence="12">TWF679</strain>
        <strain evidence="10 15">TWF788</strain>
    </source>
</reference>
<evidence type="ECO:0000313" key="14">
    <source>
        <dbReference type="Proteomes" id="UP000472727"/>
    </source>
</evidence>
<dbReference type="InterPro" id="IPR014720">
    <property type="entry name" value="dsRBD_dom"/>
</dbReference>
<dbReference type="Proteomes" id="UP000483672">
    <property type="component" value="Unassembled WGS sequence"/>
</dbReference>
<dbReference type="PANTHER" id="PTHR11207">
    <property type="entry name" value="RIBONUCLEASE III"/>
    <property type="match status" value="1"/>
</dbReference>
<organism evidence="11 14">
    <name type="scientific">Orbilia oligospora</name>
    <name type="common">Nematode-trapping fungus</name>
    <name type="synonym">Arthrobotrys oligospora</name>
    <dbReference type="NCBI Taxonomy" id="2813651"/>
    <lineage>
        <taxon>Eukaryota</taxon>
        <taxon>Fungi</taxon>
        <taxon>Dikarya</taxon>
        <taxon>Ascomycota</taxon>
        <taxon>Pezizomycotina</taxon>
        <taxon>Orbiliomycetes</taxon>
        <taxon>Orbiliales</taxon>
        <taxon>Orbiliaceae</taxon>
        <taxon>Orbilia</taxon>
    </lineage>
</organism>
<evidence type="ECO:0000256" key="2">
    <source>
        <dbReference type="ARBA" id="ARBA00022884"/>
    </source>
</evidence>
<dbReference type="GO" id="GO:0005739">
    <property type="term" value="C:mitochondrion"/>
    <property type="evidence" value="ECO:0007669"/>
    <property type="project" value="TreeGrafter"/>
</dbReference>
<dbReference type="CDD" id="cd19873">
    <property type="entry name" value="DSRM_MRPL3_like"/>
    <property type="match status" value="1"/>
</dbReference>
<dbReference type="Gene3D" id="3.30.160.20">
    <property type="match status" value="1"/>
</dbReference>
<dbReference type="InterPro" id="IPR000999">
    <property type="entry name" value="RNase_III_dom"/>
</dbReference>
<dbReference type="InterPro" id="IPR036389">
    <property type="entry name" value="RNase_III_sf"/>
</dbReference>
<dbReference type="GO" id="GO:0003735">
    <property type="term" value="F:structural constituent of ribosome"/>
    <property type="evidence" value="ECO:0007669"/>
    <property type="project" value="TreeGrafter"/>
</dbReference>
<evidence type="ECO:0000256" key="5">
    <source>
        <dbReference type="ARBA" id="ARBA00023274"/>
    </source>
</evidence>
<evidence type="ECO:0000259" key="9">
    <source>
        <dbReference type="PROSITE" id="PS50142"/>
    </source>
</evidence>
<dbReference type="InterPro" id="IPR044444">
    <property type="entry name" value="Ribosomal_mL44_DSRM_metazoa"/>
</dbReference>
<dbReference type="PROSITE" id="PS50142">
    <property type="entry name" value="RNASE_3_2"/>
    <property type="match status" value="1"/>
</dbReference>
<keyword evidence="5" id="KW-0687">Ribonucleoprotein</keyword>
<keyword evidence="2" id="KW-0694">RNA-binding</keyword>
<dbReference type="EMBL" id="WIPF01000052">
    <property type="protein sequence ID" value="KAF3218830.1"/>
    <property type="molecule type" value="Genomic_DNA"/>
</dbReference>
<dbReference type="EMBL" id="WIWS01000057">
    <property type="protein sequence ID" value="KAF3214740.1"/>
    <property type="molecule type" value="Genomic_DNA"/>
</dbReference>
<dbReference type="OrthoDB" id="67027at2759"/>
<keyword evidence="3" id="KW-0689">Ribosomal protein</keyword>
<dbReference type="Proteomes" id="UP000479691">
    <property type="component" value="Unassembled WGS sequence"/>
</dbReference>
<evidence type="ECO:0000313" key="16">
    <source>
        <dbReference type="Proteomes" id="UP000483672"/>
    </source>
</evidence>
<evidence type="ECO:0000256" key="8">
    <source>
        <dbReference type="SAM" id="MobiDB-lite"/>
    </source>
</evidence>
<proteinExistence type="inferred from homology"/>
<dbReference type="AlphaFoldDB" id="A0A6G1M054"/>
<comment type="subcellular location">
    <subcellularLocation>
        <location evidence="1">Mitochondrion</location>
    </subcellularLocation>
</comment>
<comment type="similarity">
    <text evidence="6">Belongs to the ribonuclease III family. Mitochondrion-specific ribosomal protein mL44 subfamily.</text>
</comment>
<evidence type="ECO:0000313" key="15">
    <source>
        <dbReference type="Proteomes" id="UP000479691"/>
    </source>
</evidence>
<dbReference type="Proteomes" id="UP000472727">
    <property type="component" value="Unassembled WGS sequence"/>
</dbReference>
<dbReference type="Pfam" id="PF22892">
    <property type="entry name" value="DSRM_MRPL44"/>
    <property type="match status" value="1"/>
</dbReference>
<dbReference type="Gene3D" id="1.10.1520.10">
    <property type="entry name" value="Ribonuclease III domain"/>
    <property type="match status" value="1"/>
</dbReference>
<dbReference type="GO" id="GO:0003725">
    <property type="term" value="F:double-stranded RNA binding"/>
    <property type="evidence" value="ECO:0007669"/>
    <property type="project" value="InterPro"/>
</dbReference>
<feature type="region of interest" description="Disordered" evidence="8">
    <location>
        <begin position="38"/>
        <end position="89"/>
    </location>
</feature>
<evidence type="ECO:0000313" key="13">
    <source>
        <dbReference type="EMBL" id="KAF3218830.1"/>
    </source>
</evidence>
<dbReference type="EMBL" id="WIPF01000052">
    <property type="protein sequence ID" value="KAF3218831.1"/>
    <property type="molecule type" value="Genomic_DNA"/>
</dbReference>
<dbReference type="SMART" id="SM00358">
    <property type="entry name" value="DSRM"/>
    <property type="match status" value="1"/>
</dbReference>
<evidence type="ECO:0000313" key="11">
    <source>
        <dbReference type="EMBL" id="KAF3214740.1"/>
    </source>
</evidence>
<sequence length="428" mass="45702">MRRVSRSTWDSLAVPRRCVCGNPIRLNDLLSSSFSTTTSSSSFSSPSSSSSSSSLSTSVSSSATSRPSSIPTIRSSSPSLKPRTSRPFSTTSSLAVIPSLLPTQSAKLAALHGRLGLPNGYPLTTLGRALIDPTAESEHHLNNDGLSNLGNVLLGYYASEYLMVQYPRLPYEILKTAMDGYIGPRALAAVGTGWGVEAAFAPGETVDPGLLQFNRVAPGTPLYKVQGGVGFNIPRKRNRMVPNFENNPSVNAELAAETPEMKAARESQRPGQDATTLQLAMASFVRAAVAGVYLHSGGLPSTKEFVHAHVLSRKLDVDKLFQFEQPTRELSRLCVREGFQQPIARLEKETGRYSRHAVFIVGVYSGEEKLGEGQGSSLPEAKIKAAISALKGWYLYSPASGADLPSKTDGSPGLPFMPAVIDVGDIVS</sequence>
<accession>A0A6G1M054</accession>
<evidence type="ECO:0000256" key="1">
    <source>
        <dbReference type="ARBA" id="ARBA00004173"/>
    </source>
</evidence>
<evidence type="ECO:0000256" key="4">
    <source>
        <dbReference type="ARBA" id="ARBA00023128"/>
    </source>
</evidence>
<dbReference type="GO" id="GO:0006396">
    <property type="term" value="P:RNA processing"/>
    <property type="evidence" value="ECO:0007669"/>
    <property type="project" value="InterPro"/>
</dbReference>
<dbReference type="EMBL" id="WIWT01000020">
    <property type="protein sequence ID" value="KAF3215237.1"/>
    <property type="molecule type" value="Genomic_DNA"/>
</dbReference>
<name>A0A6G1M054_ORBOL</name>
<protein>
    <recommendedName>
        <fullName evidence="7">Large ribosomal subunit protein mL44</fullName>
    </recommendedName>
</protein>
<evidence type="ECO:0000256" key="6">
    <source>
        <dbReference type="ARBA" id="ARBA00024034"/>
    </source>
</evidence>
<dbReference type="PANTHER" id="PTHR11207:SF32">
    <property type="entry name" value="LARGE RIBOSOMAL SUBUNIT PROTEIN ML44"/>
    <property type="match status" value="1"/>
</dbReference>
<dbReference type="SMART" id="SM00535">
    <property type="entry name" value="RIBOc"/>
    <property type="match status" value="1"/>
</dbReference>
<evidence type="ECO:0000256" key="3">
    <source>
        <dbReference type="ARBA" id="ARBA00022980"/>
    </source>
</evidence>
<dbReference type="EMBL" id="JAABOE010000033">
    <property type="protein sequence ID" value="KAF3181145.1"/>
    <property type="molecule type" value="Genomic_DNA"/>
</dbReference>
<dbReference type="EMBL" id="JAABOE010000033">
    <property type="protein sequence ID" value="KAF3181146.1"/>
    <property type="molecule type" value="Genomic_DNA"/>
</dbReference>
<dbReference type="Proteomes" id="UP000614610">
    <property type="component" value="Unassembled WGS sequence"/>
</dbReference>
<keyword evidence="4" id="KW-0496">Mitochondrion</keyword>
<dbReference type="SUPFAM" id="SSF54768">
    <property type="entry name" value="dsRNA-binding domain-like"/>
    <property type="match status" value="1"/>
</dbReference>
<feature type="compositionally biased region" description="Low complexity" evidence="8">
    <location>
        <begin position="38"/>
        <end position="79"/>
    </location>
</feature>
<evidence type="ECO:0000313" key="12">
    <source>
        <dbReference type="EMBL" id="KAF3215236.1"/>
    </source>
</evidence>
<comment type="caution">
    <text evidence="11">The sequence shown here is derived from an EMBL/GenBank/DDBJ whole genome shotgun (WGS) entry which is preliminary data.</text>
</comment>
<dbReference type="EMBL" id="WIWT01000020">
    <property type="protein sequence ID" value="KAF3215236.1"/>
    <property type="molecule type" value="Genomic_DNA"/>
</dbReference>
<feature type="domain" description="RNase III" evidence="9">
    <location>
        <begin position="108"/>
        <end position="196"/>
    </location>
</feature>
<evidence type="ECO:0000313" key="10">
    <source>
        <dbReference type="EMBL" id="KAF3181145.1"/>
    </source>
</evidence>
<gene>
    <name evidence="11" type="ORF">TWF106_008909</name>
    <name evidence="13" type="ORF">TWF191_008036</name>
    <name evidence="12" type="ORF">TWF679_004478</name>
    <name evidence="10" type="ORF">TWF788_006646</name>
</gene>
<dbReference type="GO" id="GO:0004525">
    <property type="term" value="F:ribonuclease III activity"/>
    <property type="evidence" value="ECO:0007669"/>
    <property type="project" value="InterPro"/>
</dbReference>
<dbReference type="InterPro" id="IPR044443">
    <property type="entry name" value="Ribosomal_mL44_DSRM_fung"/>
</dbReference>
<evidence type="ECO:0000256" key="7">
    <source>
        <dbReference type="ARBA" id="ARBA00035187"/>
    </source>
</evidence>
<dbReference type="SUPFAM" id="SSF69065">
    <property type="entry name" value="RNase III domain-like"/>
    <property type="match status" value="1"/>
</dbReference>